<gene>
    <name evidence="2" type="ORF">DND132_0559</name>
</gene>
<proteinExistence type="predicted"/>
<reference evidence="2 3" key="1">
    <citation type="journal article" date="2011" name="J. Bacteriol.">
        <title>Genome sequence of the mercury-methylating strain Desulfovibrio desulfuricans ND132.</title>
        <authorList>
            <person name="Brown S.D."/>
            <person name="Gilmour C.C."/>
            <person name="Kucken A.M."/>
            <person name="Wall J.D."/>
            <person name="Elias D.A."/>
            <person name="Brandt C.C."/>
            <person name="Podar M."/>
            <person name="Chertkov O."/>
            <person name="Held B."/>
            <person name="Bruce D.C."/>
            <person name="Detter J.C."/>
            <person name="Tapia R."/>
            <person name="Han C.S."/>
            <person name="Goodwin L.A."/>
            <person name="Cheng J.F."/>
            <person name="Pitluck S."/>
            <person name="Woyke T."/>
            <person name="Mikhailova N."/>
            <person name="Ivanova N.N."/>
            <person name="Han J."/>
            <person name="Lucas S."/>
            <person name="Lapidus A.L."/>
            <person name="Land M.L."/>
            <person name="Hauser L.J."/>
            <person name="Palumbo A.V."/>
        </authorList>
    </citation>
    <scope>NUCLEOTIDE SEQUENCE [LARGE SCALE GENOMIC DNA]</scope>
    <source>
        <strain evidence="2 3">ND132</strain>
    </source>
</reference>
<organism evidence="2 3">
    <name type="scientific">Pseudodesulfovibrio mercurii</name>
    <dbReference type="NCBI Taxonomy" id="641491"/>
    <lineage>
        <taxon>Bacteria</taxon>
        <taxon>Pseudomonadati</taxon>
        <taxon>Thermodesulfobacteriota</taxon>
        <taxon>Desulfovibrionia</taxon>
        <taxon>Desulfovibrionales</taxon>
        <taxon>Desulfovibrionaceae</taxon>
    </lineage>
</organism>
<evidence type="ECO:0000313" key="3">
    <source>
        <dbReference type="Proteomes" id="UP000007845"/>
    </source>
</evidence>
<dbReference type="KEGG" id="ddn:DND132_0559"/>
<dbReference type="Proteomes" id="UP000007845">
    <property type="component" value="Chromosome"/>
</dbReference>
<name>F0JFU7_9BACT</name>
<accession>F0JFU7</accession>
<dbReference type="AlphaFoldDB" id="F0JFU7"/>
<feature type="compositionally biased region" description="Low complexity" evidence="1">
    <location>
        <begin position="115"/>
        <end position="129"/>
    </location>
</feature>
<evidence type="ECO:0000313" key="2">
    <source>
        <dbReference type="EMBL" id="EGB13775.1"/>
    </source>
</evidence>
<dbReference type="HOGENOM" id="CLU_1265239_0_0_7"/>
<sequence length="218" mass="24135">MEHFFLPILQVIAQTRGNPPTCLKKSIINQIVIVYVADFSRLRHFPWMNIFLDTPRFIISRQGRAELREGRPANHARKGFTLLVSPFRLRGGTMRTCASVPRRQARWPPQEEMKGAGNRTGRRAGAAHPPNRPPPPRPAHRPRNSHGRTLCICRAMGYKGADRTKAARCSGIDSPGASIGRACGMGAAMFRHHPLRLHAPHSVAARRATAGSPSARPL</sequence>
<keyword evidence="3" id="KW-1185">Reference proteome</keyword>
<protein>
    <submittedName>
        <fullName evidence="2">Uncharacterized protein</fullName>
    </submittedName>
</protein>
<evidence type="ECO:0000256" key="1">
    <source>
        <dbReference type="SAM" id="MobiDB-lite"/>
    </source>
</evidence>
<dbReference type="EMBL" id="CP003220">
    <property type="protein sequence ID" value="EGB13775.1"/>
    <property type="molecule type" value="Genomic_DNA"/>
</dbReference>
<feature type="region of interest" description="Disordered" evidence="1">
    <location>
        <begin position="101"/>
        <end position="145"/>
    </location>
</feature>